<feature type="transmembrane region" description="Helical" evidence="13">
    <location>
        <begin position="6"/>
        <end position="24"/>
    </location>
</feature>
<dbReference type="InterPro" id="IPR017927">
    <property type="entry name" value="FAD-bd_FR_type"/>
</dbReference>
<evidence type="ECO:0000256" key="2">
    <source>
        <dbReference type="ARBA" id="ARBA00006278"/>
    </source>
</evidence>
<keyword evidence="11 13" id="KW-0472">Membrane</keyword>
<dbReference type="GO" id="GO:0015677">
    <property type="term" value="P:copper ion import"/>
    <property type="evidence" value="ECO:0007669"/>
    <property type="project" value="TreeGrafter"/>
</dbReference>
<dbReference type="Pfam" id="PF08022">
    <property type="entry name" value="FAD_binding_8"/>
    <property type="match status" value="1"/>
</dbReference>
<keyword evidence="5" id="KW-1003">Cell membrane</keyword>
<reference evidence="15 16" key="1">
    <citation type="submission" date="2023-08" db="EMBL/GenBank/DDBJ databases">
        <title>Black Yeasts Isolated from many extreme environments.</title>
        <authorList>
            <person name="Coleine C."/>
            <person name="Stajich J.E."/>
            <person name="Selbmann L."/>
        </authorList>
    </citation>
    <scope>NUCLEOTIDE SEQUENCE [LARGE SCALE GENOMIC DNA]</scope>
    <source>
        <strain evidence="15 16">CCFEE 5792</strain>
    </source>
</reference>
<evidence type="ECO:0000259" key="14">
    <source>
        <dbReference type="PROSITE" id="PS51384"/>
    </source>
</evidence>
<dbReference type="AlphaFoldDB" id="A0AAV9MT80"/>
<evidence type="ECO:0000256" key="9">
    <source>
        <dbReference type="ARBA" id="ARBA00023002"/>
    </source>
</evidence>
<feature type="transmembrane region" description="Helical" evidence="13">
    <location>
        <begin position="126"/>
        <end position="145"/>
    </location>
</feature>
<dbReference type="PANTHER" id="PTHR32361">
    <property type="entry name" value="FERRIC/CUPRIC REDUCTASE TRANSMEMBRANE COMPONENT"/>
    <property type="match status" value="1"/>
</dbReference>
<dbReference type="GO" id="GO:0052851">
    <property type="term" value="F:ferric-chelate reductase (NADPH) activity"/>
    <property type="evidence" value="ECO:0007669"/>
    <property type="project" value="UniProtKB-EC"/>
</dbReference>
<dbReference type="SUPFAM" id="SSF63380">
    <property type="entry name" value="Riboflavin synthase domain-like"/>
    <property type="match status" value="1"/>
</dbReference>
<proteinExistence type="inferred from homology"/>
<dbReference type="InterPro" id="IPR039261">
    <property type="entry name" value="FNR_nucleotide-bd"/>
</dbReference>
<dbReference type="Proteomes" id="UP001358417">
    <property type="component" value="Unassembled WGS sequence"/>
</dbReference>
<evidence type="ECO:0000256" key="8">
    <source>
        <dbReference type="ARBA" id="ARBA00022989"/>
    </source>
</evidence>
<keyword evidence="7" id="KW-0249">Electron transport</keyword>
<dbReference type="EMBL" id="JAVRRD010000045">
    <property type="protein sequence ID" value="KAK5044690.1"/>
    <property type="molecule type" value="Genomic_DNA"/>
</dbReference>
<keyword evidence="4" id="KW-0813">Transport</keyword>
<evidence type="ECO:0000256" key="7">
    <source>
        <dbReference type="ARBA" id="ARBA00022982"/>
    </source>
</evidence>
<feature type="transmembrane region" description="Helical" evidence="13">
    <location>
        <begin position="157"/>
        <end position="177"/>
    </location>
</feature>
<evidence type="ECO:0000256" key="4">
    <source>
        <dbReference type="ARBA" id="ARBA00022448"/>
    </source>
</evidence>
<name>A0AAV9MT80_9EURO</name>
<feature type="transmembrane region" description="Helical" evidence="13">
    <location>
        <begin position="90"/>
        <end position="114"/>
    </location>
</feature>
<keyword evidence="10" id="KW-0406">Ion transport</keyword>
<evidence type="ECO:0000256" key="6">
    <source>
        <dbReference type="ARBA" id="ARBA00022692"/>
    </source>
</evidence>
<dbReference type="PROSITE" id="PS51384">
    <property type="entry name" value="FAD_FR"/>
    <property type="match status" value="1"/>
</dbReference>
<dbReference type="SUPFAM" id="SSF52343">
    <property type="entry name" value="Ferredoxin reductase-like, C-terminal NADP-linked domain"/>
    <property type="match status" value="1"/>
</dbReference>
<comment type="subcellular location">
    <subcellularLocation>
        <location evidence="1">Cell membrane</location>
        <topology evidence="1">Multi-pass membrane protein</topology>
    </subcellularLocation>
</comment>
<dbReference type="CDD" id="cd06186">
    <property type="entry name" value="NOX_Duox_like_FAD_NADP"/>
    <property type="match status" value="1"/>
</dbReference>
<accession>A0AAV9MT80</accession>
<evidence type="ECO:0000256" key="5">
    <source>
        <dbReference type="ARBA" id="ARBA00022475"/>
    </source>
</evidence>
<evidence type="ECO:0000256" key="1">
    <source>
        <dbReference type="ARBA" id="ARBA00004651"/>
    </source>
</evidence>
<feature type="domain" description="FAD-binding FR-type" evidence="14">
    <location>
        <begin position="237"/>
        <end position="346"/>
    </location>
</feature>
<keyword evidence="6 13" id="KW-0812">Transmembrane</keyword>
<dbReference type="PANTHER" id="PTHR32361:SF26">
    <property type="entry name" value="FAD-BINDING 8 DOMAIN-CONTAINING PROTEIN-RELATED"/>
    <property type="match status" value="1"/>
</dbReference>
<evidence type="ECO:0000313" key="16">
    <source>
        <dbReference type="Proteomes" id="UP001358417"/>
    </source>
</evidence>
<evidence type="ECO:0000256" key="11">
    <source>
        <dbReference type="ARBA" id="ARBA00023136"/>
    </source>
</evidence>
<dbReference type="GO" id="GO:0006879">
    <property type="term" value="P:intracellular iron ion homeostasis"/>
    <property type="evidence" value="ECO:0007669"/>
    <property type="project" value="TreeGrafter"/>
</dbReference>
<evidence type="ECO:0000256" key="13">
    <source>
        <dbReference type="SAM" id="Phobius"/>
    </source>
</evidence>
<keyword evidence="9" id="KW-0560">Oxidoreductase</keyword>
<dbReference type="GO" id="GO:0005886">
    <property type="term" value="C:plasma membrane"/>
    <property type="evidence" value="ECO:0007669"/>
    <property type="project" value="UniProtKB-SubCell"/>
</dbReference>
<dbReference type="RefSeq" id="XP_064700344.1">
    <property type="nucleotide sequence ID" value="XM_064854118.1"/>
</dbReference>
<dbReference type="Pfam" id="PF01794">
    <property type="entry name" value="Ferric_reduct"/>
    <property type="match status" value="1"/>
</dbReference>
<protein>
    <recommendedName>
        <fullName evidence="3">ferric-chelate reductase (NADPH)</fullName>
        <ecNumber evidence="3">1.16.1.9</ecNumber>
    </recommendedName>
</protein>
<dbReference type="InterPro" id="IPR013112">
    <property type="entry name" value="FAD-bd_8"/>
</dbReference>
<comment type="caution">
    <text evidence="15">The sequence shown here is derived from an EMBL/GenBank/DDBJ whole genome shotgun (WGS) entry which is preliminary data.</text>
</comment>
<comment type="similarity">
    <text evidence="2">Belongs to the ferric reductase (FRE) family.</text>
</comment>
<comment type="catalytic activity">
    <reaction evidence="12">
        <text>2 a Fe(II)-siderophore + NADP(+) + H(+) = 2 a Fe(III)-siderophore + NADPH</text>
        <dbReference type="Rhea" id="RHEA:28795"/>
        <dbReference type="Rhea" id="RHEA-COMP:11342"/>
        <dbReference type="Rhea" id="RHEA-COMP:11344"/>
        <dbReference type="ChEBI" id="CHEBI:15378"/>
        <dbReference type="ChEBI" id="CHEBI:29033"/>
        <dbReference type="ChEBI" id="CHEBI:29034"/>
        <dbReference type="ChEBI" id="CHEBI:57783"/>
        <dbReference type="ChEBI" id="CHEBI:58349"/>
        <dbReference type="EC" id="1.16.1.9"/>
    </reaction>
</comment>
<feature type="transmembrane region" description="Helical" evidence="13">
    <location>
        <begin position="45"/>
        <end position="70"/>
    </location>
</feature>
<evidence type="ECO:0000313" key="15">
    <source>
        <dbReference type="EMBL" id="KAK5044690.1"/>
    </source>
</evidence>
<dbReference type="InterPro" id="IPR013130">
    <property type="entry name" value="Fe3_Rdtase_TM_dom"/>
</dbReference>
<organism evidence="15 16">
    <name type="scientific">Exophiala bonariae</name>
    <dbReference type="NCBI Taxonomy" id="1690606"/>
    <lineage>
        <taxon>Eukaryota</taxon>
        <taxon>Fungi</taxon>
        <taxon>Dikarya</taxon>
        <taxon>Ascomycota</taxon>
        <taxon>Pezizomycotina</taxon>
        <taxon>Eurotiomycetes</taxon>
        <taxon>Chaetothyriomycetidae</taxon>
        <taxon>Chaetothyriales</taxon>
        <taxon>Herpotrichiellaceae</taxon>
        <taxon>Exophiala</taxon>
    </lineage>
</organism>
<dbReference type="Pfam" id="PF08030">
    <property type="entry name" value="NAD_binding_6"/>
    <property type="match status" value="1"/>
</dbReference>
<evidence type="ECO:0000256" key="10">
    <source>
        <dbReference type="ARBA" id="ARBA00023065"/>
    </source>
</evidence>
<keyword evidence="8 13" id="KW-1133">Transmembrane helix</keyword>
<evidence type="ECO:0000256" key="3">
    <source>
        <dbReference type="ARBA" id="ARBA00012668"/>
    </source>
</evidence>
<dbReference type="GeneID" id="89978739"/>
<keyword evidence="16" id="KW-1185">Reference proteome</keyword>
<dbReference type="InterPro" id="IPR051410">
    <property type="entry name" value="Ferric/Cupric_Reductase"/>
</dbReference>
<dbReference type="InterPro" id="IPR013121">
    <property type="entry name" value="Fe_red_NAD-bd_6"/>
</dbReference>
<dbReference type="Gene3D" id="3.40.50.80">
    <property type="entry name" value="Nucleotide-binding domain of ferredoxin-NADP reductase (FNR) module"/>
    <property type="match status" value="1"/>
</dbReference>
<evidence type="ECO:0000256" key="12">
    <source>
        <dbReference type="ARBA" id="ARBA00048483"/>
    </source>
</evidence>
<dbReference type="EC" id="1.16.1.9" evidence="3"/>
<dbReference type="GO" id="GO:0006826">
    <property type="term" value="P:iron ion transport"/>
    <property type="evidence" value="ECO:0007669"/>
    <property type="project" value="TreeGrafter"/>
</dbReference>
<sequence length="588" mass="66317">MDISQIYAIIVFGIALCFLLRNILSTQQFMTDITLQTSKRLTYSYILNRHALIGPWSVATAMIQVVYLTVNVFCLCFEVDDLSHAGRRAGTLSLINIGPLLGVFHLDFLATVLGLPLKTVKRVHRLASLAAFALAVFHVVILAATEKSAFQTESFHPFVIIAGSALGWLAILSWRIFRKPSYEIFLRTHQALALLCAYSIWHHLPAEQMFPRVYLYGFAGVFGTTFALEGINVFIRSGCFRHRRSRATITGSCGMVKLRLHLSRPLKIEPGQHINLWMPSVSFWSFLQSHPFVVTSWAATPQTTLDIFIQPRQGFTRNLLHLANRGTQTDNKWVMFSGPHGQTIPTGKYEKVMMIADGAGIAAQLPHLKRLIHGYHARQVFTRRIHLIWQISDISIAAQPFLNEALDQDKLESGGILQISIYVNLNDVSKVSFGRRSTVYPGLADFESLIEKDLIFSGQLSQLWPEQKVLGSLASRQTQSVKDHELASAEHRPAHTLNAGHARQSASSAYSTDEHRYEISYHSGERSALDRFTPEGDSIENVTQPLEERFLVLVSGFTETRDKIRKMAQRRLELNVELAEMEFQPFKI</sequence>
<dbReference type="InterPro" id="IPR017938">
    <property type="entry name" value="Riboflavin_synthase-like_b-brl"/>
</dbReference>
<gene>
    <name evidence="15" type="ORF">LTR84_010582</name>
</gene>
<feature type="transmembrane region" description="Helical" evidence="13">
    <location>
        <begin position="213"/>
        <end position="235"/>
    </location>
</feature>